<feature type="binding site" evidence="14">
    <location>
        <position position="129"/>
    </location>
    <ligand>
        <name>phosphate</name>
        <dbReference type="ChEBI" id="CHEBI:43474"/>
    </ligand>
</feature>
<name>A0A8C4SA64_ERPCA</name>
<dbReference type="GO" id="GO:0006166">
    <property type="term" value="P:purine ribonucleoside salvage"/>
    <property type="evidence" value="ECO:0007669"/>
    <property type="project" value="UniProtKB-KW"/>
</dbReference>
<dbReference type="PIRSF" id="PIRSF000477">
    <property type="entry name" value="PurNPase"/>
    <property type="match status" value="1"/>
</dbReference>
<keyword evidence="6 13" id="KW-0808">Transferase</keyword>
<dbReference type="InterPro" id="IPR035994">
    <property type="entry name" value="Nucleoside_phosphorylase_sf"/>
</dbReference>
<feature type="binding site" evidence="14">
    <location>
        <position position="255"/>
    </location>
    <ligand>
        <name>a purine D-ribonucleoside</name>
        <dbReference type="ChEBI" id="CHEBI:142355"/>
    </ligand>
</feature>
<evidence type="ECO:0000256" key="5">
    <source>
        <dbReference type="ARBA" id="ARBA00022676"/>
    </source>
</evidence>
<evidence type="ECO:0000256" key="8">
    <source>
        <dbReference type="ARBA" id="ARBA00023918"/>
    </source>
</evidence>
<evidence type="ECO:0000256" key="9">
    <source>
        <dbReference type="ARBA" id="ARBA00023929"/>
    </source>
</evidence>
<comment type="catalytic activity">
    <reaction evidence="10 13">
        <text>2'-deoxyinosine + phosphate = 2-deoxy-alpha-D-ribose 1-phosphate + hypoxanthine</text>
        <dbReference type="Rhea" id="RHEA:27750"/>
        <dbReference type="ChEBI" id="CHEBI:17368"/>
        <dbReference type="ChEBI" id="CHEBI:28997"/>
        <dbReference type="ChEBI" id="CHEBI:43474"/>
        <dbReference type="ChEBI" id="CHEBI:57259"/>
        <dbReference type="EC" id="2.4.2.1"/>
    </reaction>
</comment>
<evidence type="ECO:0000256" key="11">
    <source>
        <dbReference type="ARBA" id="ARBA00023970"/>
    </source>
</evidence>
<evidence type="ECO:0000256" key="13">
    <source>
        <dbReference type="PIRNR" id="PIRNR000477"/>
    </source>
</evidence>
<evidence type="ECO:0000256" key="10">
    <source>
        <dbReference type="ARBA" id="ARBA00023950"/>
    </source>
</evidence>
<evidence type="ECO:0000313" key="16">
    <source>
        <dbReference type="Ensembl" id="ENSECRP00000013716.1"/>
    </source>
</evidence>
<sequence length="304" mass="33467">MQNRYQGKFTPSIMGNYCCHKDYQATADWLLTHTRHRPKVAIICGSGLGVLADALQHSDSFKYSDIPNFPQSTVQGHAGQLVFGELRGTACVCMKGRFHMYEGHQPAKVTFPIRVFKLLGVKILIVTNAAGSLADDYKTGDVMIIKDHINLLGLAGQNPLIGPNIEQFGPRFPPMTSAYDKDLCKLAMDICKRLGYTCVHKGIYCMVSGPNFETVAEARFLHSLGADAVGMSTAAEVVVAKHCGLRVFGLSLITNQVKKDYSEKGSVNHDDVLGVSKMRAEMLKALVSEMIVRSINIWTETTFF</sequence>
<comment type="function">
    <text evidence="12">Catalyzes the phosphorolytic breakdown of the N-glycosidic bond in the beta-(deoxy)ribonucleoside molecules, with the formation of the corresponding free purine bases and pentose-1-phosphate. Preferentially acts on 6-oxopurine nucleosides including inosine and guanosine.</text>
</comment>
<evidence type="ECO:0000256" key="7">
    <source>
        <dbReference type="ARBA" id="ARBA00022726"/>
    </source>
</evidence>
<feature type="binding site" evidence="14">
    <location>
        <position position="77"/>
    </location>
    <ligand>
        <name>phosphate</name>
        <dbReference type="ChEBI" id="CHEBI:43474"/>
    </ligand>
</feature>
<comment type="catalytic activity">
    <reaction evidence="9 13">
        <text>2'-deoxyguanosine + phosphate = 2-deoxy-alpha-D-ribose 1-phosphate + guanine</text>
        <dbReference type="Rhea" id="RHEA:27738"/>
        <dbReference type="ChEBI" id="CHEBI:16235"/>
        <dbReference type="ChEBI" id="CHEBI:17172"/>
        <dbReference type="ChEBI" id="CHEBI:43474"/>
        <dbReference type="ChEBI" id="CHEBI:57259"/>
        <dbReference type="EC" id="2.4.2.1"/>
    </reaction>
</comment>
<evidence type="ECO:0000256" key="14">
    <source>
        <dbReference type="PIRSR" id="PIRSR000477-2"/>
    </source>
</evidence>
<dbReference type="FunFam" id="3.40.50.1580:FF:000004">
    <property type="entry name" value="Purine nucleoside phosphorylase"/>
    <property type="match status" value="1"/>
</dbReference>
<dbReference type="InterPro" id="IPR000845">
    <property type="entry name" value="Nucleoside_phosphorylase_d"/>
</dbReference>
<dbReference type="EC" id="2.4.2.1" evidence="3 13"/>
<keyword evidence="5 13" id="KW-0328">Glycosyltransferase</keyword>
<comment type="similarity">
    <text evidence="2 13">Belongs to the PNP/MTAP phosphorylase family.</text>
</comment>
<feature type="binding site" evidence="14">
    <location>
        <position position="213"/>
    </location>
    <ligand>
        <name>a purine D-ribonucleoside</name>
        <dbReference type="ChEBI" id="CHEBI:142355"/>
    </ligand>
</feature>
<evidence type="ECO:0000256" key="4">
    <source>
        <dbReference type="ARBA" id="ARBA00013834"/>
    </source>
</evidence>
<feature type="domain" description="Nucleoside phosphorylase" evidence="15">
    <location>
        <begin position="39"/>
        <end position="291"/>
    </location>
</feature>
<reference evidence="16" key="3">
    <citation type="submission" date="2025-09" db="UniProtKB">
        <authorList>
            <consortium name="Ensembl"/>
        </authorList>
    </citation>
    <scope>IDENTIFICATION</scope>
</reference>
<dbReference type="InterPro" id="IPR011268">
    <property type="entry name" value="Purine_phosphorylase"/>
</dbReference>
<dbReference type="InterPro" id="IPR011270">
    <property type="entry name" value="Pur_Nuc_Pase_Ino/Guo-sp"/>
</dbReference>
<evidence type="ECO:0000313" key="17">
    <source>
        <dbReference type="Proteomes" id="UP000694620"/>
    </source>
</evidence>
<evidence type="ECO:0000256" key="3">
    <source>
        <dbReference type="ARBA" id="ARBA00011886"/>
    </source>
</evidence>
<keyword evidence="7" id="KW-0660">Purine salvage</keyword>
<dbReference type="NCBIfam" id="TIGR01697">
    <property type="entry name" value="PNPH-PUNA-XAPA"/>
    <property type="match status" value="1"/>
</dbReference>
<dbReference type="CDD" id="cd09009">
    <property type="entry name" value="PNP-EcPNPII_like"/>
    <property type="match status" value="1"/>
</dbReference>
<evidence type="ECO:0000256" key="6">
    <source>
        <dbReference type="ARBA" id="ARBA00022679"/>
    </source>
</evidence>
<accession>A0A8C4SA64</accession>
<proteinExistence type="inferred from homology"/>
<comment type="catalytic activity">
    <reaction evidence="8 13">
        <text>inosine + phosphate = alpha-D-ribose 1-phosphate + hypoxanthine</text>
        <dbReference type="Rhea" id="RHEA:27646"/>
        <dbReference type="ChEBI" id="CHEBI:17368"/>
        <dbReference type="ChEBI" id="CHEBI:17596"/>
        <dbReference type="ChEBI" id="CHEBI:43474"/>
        <dbReference type="ChEBI" id="CHEBI:57720"/>
        <dbReference type="EC" id="2.4.2.1"/>
    </reaction>
</comment>
<feature type="binding site" evidence="14">
    <location>
        <begin position="97"/>
        <end position="99"/>
    </location>
    <ligand>
        <name>phosphate</name>
        <dbReference type="ChEBI" id="CHEBI:43474"/>
    </ligand>
</feature>
<feature type="binding site" evidence="14">
    <location>
        <position position="46"/>
    </location>
    <ligand>
        <name>phosphate</name>
        <dbReference type="ChEBI" id="CHEBI:43474"/>
    </ligand>
</feature>
<evidence type="ECO:0000259" key="15">
    <source>
        <dbReference type="Pfam" id="PF01048"/>
    </source>
</evidence>
<dbReference type="NCBIfam" id="TIGR01700">
    <property type="entry name" value="PNPH"/>
    <property type="match status" value="1"/>
</dbReference>
<dbReference type="Ensembl" id="ENSECRT00000013952.1">
    <property type="protein sequence ID" value="ENSECRP00000013716.1"/>
    <property type="gene ID" value="ENSECRG00000008804.1"/>
</dbReference>
<dbReference type="GO" id="GO:0004731">
    <property type="term" value="F:purine-nucleoside phosphorylase activity"/>
    <property type="evidence" value="ECO:0007669"/>
    <property type="project" value="UniProtKB-EC"/>
</dbReference>
<feature type="binding site" evidence="14">
    <location>
        <position position="232"/>
    </location>
    <ligand>
        <name>phosphate</name>
        <dbReference type="ChEBI" id="CHEBI:43474"/>
    </ligand>
</feature>
<reference evidence="16" key="1">
    <citation type="submission" date="2021-06" db="EMBL/GenBank/DDBJ databases">
        <authorList>
            <consortium name="Wellcome Sanger Institute Data Sharing"/>
        </authorList>
    </citation>
    <scope>NUCLEOTIDE SEQUENCE [LARGE SCALE GENOMIC DNA]</scope>
</reference>
<comment type="pathway">
    <text evidence="1 13">Purine metabolism; purine nucleoside salvage.</text>
</comment>
<protein>
    <recommendedName>
        <fullName evidence="4 13">Purine nucleoside phosphorylase</fullName>
        <ecNumber evidence="3 13">2.4.2.1</ecNumber>
    </recommendedName>
    <alternativeName>
        <fullName evidence="13">Inosine-guanosine phosphorylase</fullName>
    </alternativeName>
</protein>
<dbReference type="UniPathway" id="UPA00606"/>
<dbReference type="AlphaFoldDB" id="A0A8C4SA64"/>
<keyword evidence="17" id="KW-1185">Reference proteome</keyword>
<comment type="function">
    <text evidence="13">The purine nucleoside phosphorylases catalyze the phosphorolytic breakdown of the N-glycosidic bond in the beta-(deoxy)ribonucleoside molecules, with the formation of the corresponding free purine bases and pentose-1-phosphate.</text>
</comment>
<dbReference type="NCBIfam" id="NF006054">
    <property type="entry name" value="PRK08202.1"/>
    <property type="match status" value="1"/>
</dbReference>
<dbReference type="Gene3D" id="3.40.50.1580">
    <property type="entry name" value="Nucleoside phosphorylase domain"/>
    <property type="match status" value="1"/>
</dbReference>
<reference evidence="16" key="2">
    <citation type="submission" date="2025-08" db="UniProtKB">
        <authorList>
            <consortium name="Ensembl"/>
        </authorList>
    </citation>
    <scope>IDENTIFICATION</scope>
</reference>
<organism evidence="16 17">
    <name type="scientific">Erpetoichthys calabaricus</name>
    <name type="common">Rope fish</name>
    <name type="synonym">Calamoichthys calabaricus</name>
    <dbReference type="NCBI Taxonomy" id="27687"/>
    <lineage>
        <taxon>Eukaryota</taxon>
        <taxon>Metazoa</taxon>
        <taxon>Chordata</taxon>
        <taxon>Craniata</taxon>
        <taxon>Vertebrata</taxon>
        <taxon>Euteleostomi</taxon>
        <taxon>Actinopterygii</taxon>
        <taxon>Polypteriformes</taxon>
        <taxon>Polypteridae</taxon>
        <taxon>Erpetoichthys</taxon>
    </lineage>
</organism>
<evidence type="ECO:0000256" key="2">
    <source>
        <dbReference type="ARBA" id="ARBA00006751"/>
    </source>
</evidence>
<dbReference type="Proteomes" id="UP000694620">
    <property type="component" value="Chromosome 10"/>
</dbReference>
<dbReference type="Pfam" id="PF01048">
    <property type="entry name" value="PNP_UDP_1"/>
    <property type="match status" value="1"/>
</dbReference>
<dbReference type="SUPFAM" id="SSF53167">
    <property type="entry name" value="Purine and uridine phosphorylases"/>
    <property type="match status" value="1"/>
</dbReference>
<dbReference type="GeneTree" id="ENSGT00950000182991"/>
<comment type="catalytic activity">
    <reaction evidence="11 13">
        <text>guanosine + phosphate = alpha-D-ribose 1-phosphate + guanine</text>
        <dbReference type="Rhea" id="RHEA:13233"/>
        <dbReference type="ChEBI" id="CHEBI:16235"/>
        <dbReference type="ChEBI" id="CHEBI:16750"/>
        <dbReference type="ChEBI" id="CHEBI:43474"/>
        <dbReference type="ChEBI" id="CHEBI:57720"/>
        <dbReference type="EC" id="2.4.2.1"/>
    </reaction>
</comment>
<gene>
    <name evidence="16" type="primary">pnp4a</name>
</gene>
<dbReference type="PANTHER" id="PTHR11904">
    <property type="entry name" value="METHYLTHIOADENOSINE/PURINE NUCLEOSIDE PHOSPHORYLASE"/>
    <property type="match status" value="1"/>
</dbReference>
<evidence type="ECO:0000256" key="1">
    <source>
        <dbReference type="ARBA" id="ARBA00005058"/>
    </source>
</evidence>
<evidence type="ECO:0000256" key="12">
    <source>
        <dbReference type="ARBA" id="ARBA00054498"/>
    </source>
</evidence>
<dbReference type="GO" id="GO:0005737">
    <property type="term" value="C:cytoplasm"/>
    <property type="evidence" value="ECO:0007669"/>
    <property type="project" value="TreeGrafter"/>
</dbReference>
<dbReference type="PANTHER" id="PTHR11904:SF13">
    <property type="entry name" value="PURINE NUCLEOSIDE PHOSPHORYLASE"/>
    <property type="match status" value="1"/>
</dbReference>